<proteinExistence type="predicted"/>
<dbReference type="PANTHER" id="PTHR10887">
    <property type="entry name" value="DNA2/NAM7 HELICASE FAMILY"/>
    <property type="match status" value="1"/>
</dbReference>
<reference evidence="3 4" key="1">
    <citation type="submission" date="2021-05" db="EMBL/GenBank/DDBJ databases">
        <title>Complete genome of Nocardioides aquaticus KCTC 9944T isolated from meromictic and hypersaline Ekho Lake, Antarctica.</title>
        <authorList>
            <person name="Hwang K."/>
            <person name="Kim K.M."/>
            <person name="Choe H."/>
        </authorList>
    </citation>
    <scope>NUCLEOTIDE SEQUENCE [LARGE SCALE GENOMIC DNA]</scope>
    <source>
        <strain evidence="3 4">KCTC 9944</strain>
    </source>
</reference>
<dbReference type="Pfam" id="PF13086">
    <property type="entry name" value="AAA_11"/>
    <property type="match status" value="1"/>
</dbReference>
<dbReference type="Pfam" id="PF13087">
    <property type="entry name" value="AAA_12"/>
    <property type="match status" value="1"/>
</dbReference>
<feature type="domain" description="DNA2/NAM7 helicase-like C-terminal" evidence="2">
    <location>
        <begin position="811"/>
        <end position="1036"/>
    </location>
</feature>
<dbReference type="InterPro" id="IPR045055">
    <property type="entry name" value="DNA2/NAM7-like"/>
</dbReference>
<dbReference type="InterPro" id="IPR027417">
    <property type="entry name" value="P-loop_NTPase"/>
</dbReference>
<keyword evidence="3" id="KW-0378">Hydrolase</keyword>
<dbReference type="GO" id="GO:0003678">
    <property type="term" value="F:DNA helicase activity"/>
    <property type="evidence" value="ECO:0007669"/>
    <property type="project" value="UniProtKB-EC"/>
</dbReference>
<evidence type="ECO:0000313" key="4">
    <source>
        <dbReference type="Proteomes" id="UP000679307"/>
    </source>
</evidence>
<dbReference type="Gene3D" id="3.40.50.300">
    <property type="entry name" value="P-loop containing nucleotide triphosphate hydrolases"/>
    <property type="match status" value="2"/>
</dbReference>
<evidence type="ECO:0000259" key="1">
    <source>
        <dbReference type="Pfam" id="PF13086"/>
    </source>
</evidence>
<name>A0ABX8EGG4_9ACTN</name>
<dbReference type="Proteomes" id="UP000679307">
    <property type="component" value="Chromosome"/>
</dbReference>
<dbReference type="PANTHER" id="PTHR10887:SF495">
    <property type="entry name" value="HELICASE SENATAXIN ISOFORM X1-RELATED"/>
    <property type="match status" value="1"/>
</dbReference>
<accession>A0ABX8EGG4</accession>
<evidence type="ECO:0000313" key="3">
    <source>
        <dbReference type="EMBL" id="QVT79177.1"/>
    </source>
</evidence>
<dbReference type="InterPro" id="IPR047187">
    <property type="entry name" value="SF1_C_Upf1"/>
</dbReference>
<dbReference type="CDD" id="cd18808">
    <property type="entry name" value="SF1_C_Upf1"/>
    <property type="match status" value="1"/>
</dbReference>
<keyword evidence="4" id="KW-1185">Reference proteome</keyword>
<dbReference type="EC" id="3.6.4.12" evidence="3"/>
<dbReference type="EMBL" id="CP075371">
    <property type="protein sequence ID" value="QVT79177.1"/>
    <property type="molecule type" value="Genomic_DNA"/>
</dbReference>
<protein>
    <submittedName>
        <fullName evidence="3">ATP-dependent RecD-like DNA helicase</fullName>
        <ecNumber evidence="3">3.6.4.12</ecNumber>
    </submittedName>
</protein>
<evidence type="ECO:0000259" key="2">
    <source>
        <dbReference type="Pfam" id="PF13087"/>
    </source>
</evidence>
<sequence>MKLELAGGGQARLLALPRISQAPVQDGQPVRITLTGGGIALHDGTRTSLCGEPDEPDASWLKQVAESRAYLADVITVDQGVRLRVIPFDQVDQWARQHAIGVDEHALDRIAQAVPHLQSRRPEEIRAWLTDQVRLEAPDPAVLVHVGGSRRVNVEAFRLVGESRYVDVSLVGERLLVDTVSPRRRRDSETLCLVHGSVRFEDATRLASISPADLAEWHRLTEADNSYLQVWNRYNQFEREARERTARLAGSAAYDSRRRLLDGSWEFDLVLSVGASRLIEALRLGEVTLEAGATVAYDQSATVSGAGRRTLAGTARLTETGTVVLRPEVDDSGVDLPRHGYLSGSFTADRIRLKRREEAQARAVTAKSFPVLQLSRVLAGQAPAAAGRVDRHPAMSKRAAEALGAPPTRAQVDAITIALNTPDIALIQGPPGTGKTRVIAAVNARLTQINADHPAEIRRTLLSSYQHDAVDNLAFGADDGRLPAMKVAARSGQSGNSQVAQWARATVARIDKHHAGREESRVVRDWIELRDRTTAYRLMPADVASTVEVLSWLAARSSLIGSETALDAEDLITKLNHQVGLRHSRERFVEILRRVRSLRVSPESFADDGADNATLALEDEGLRAALSEDQARLMTELSNAVDPAPHLLEATARLQADVLDRLLTSRARSAVTAQMPEVNALLQRSLTTAQERVQQLTSVADRIVEDFRRALLEQPETVASAVSTHSRALAATCQQAVAGVMKEIQASLEFDTVIVDEAARANPLDLLIPLTLARRRIILVGDHRQLPQMLDEDVVDTLENSDPEAEVKRVLEKSMFEQLFQQLRALERADGISRVVTLDQQFRTHPVLGEFVSTHFYEPYGEAFTNGRPDPTEFEHGLDAYEGRPAAWIDVPATLGPETGRSKTRRIEAEVIVRELVAALDAGRDLNFGVIAFYSGQVRAIWEELERIGYAVRDGDVFSLAPSVRLLWSEDGLERVRVGTVDAFQGREFDVVYLSATRSQRLAPRNKPRFGFLALPNRLCVAMSRQRRLLVVVGDAAMFTHDHANEKVPALAAFHQLTGGAHGCRRPA</sequence>
<dbReference type="InterPro" id="IPR041679">
    <property type="entry name" value="DNA2/NAM7-like_C"/>
</dbReference>
<gene>
    <name evidence="3" type="primary">recD2_1</name>
    <name evidence="3" type="ORF">ENKNEFLB_01558</name>
</gene>
<dbReference type="CDD" id="cd17934">
    <property type="entry name" value="DEXXQc_Upf1-like"/>
    <property type="match status" value="1"/>
</dbReference>
<feature type="domain" description="DNA2/NAM7 helicase helicase" evidence="1">
    <location>
        <begin position="410"/>
        <end position="787"/>
    </location>
</feature>
<dbReference type="InterPro" id="IPR041677">
    <property type="entry name" value="DNA2/NAM7_AAA_11"/>
</dbReference>
<dbReference type="GO" id="GO:0016787">
    <property type="term" value="F:hydrolase activity"/>
    <property type="evidence" value="ECO:0007669"/>
    <property type="project" value="UniProtKB-KW"/>
</dbReference>
<dbReference type="RefSeq" id="WP_214058655.1">
    <property type="nucleotide sequence ID" value="NZ_BAAAHS010000177.1"/>
</dbReference>
<organism evidence="3 4">
    <name type="scientific">Nocardioides aquaticus</name>
    <dbReference type="NCBI Taxonomy" id="160826"/>
    <lineage>
        <taxon>Bacteria</taxon>
        <taxon>Bacillati</taxon>
        <taxon>Actinomycetota</taxon>
        <taxon>Actinomycetes</taxon>
        <taxon>Propionibacteriales</taxon>
        <taxon>Nocardioidaceae</taxon>
        <taxon>Nocardioides</taxon>
    </lineage>
</organism>
<dbReference type="SUPFAM" id="SSF52540">
    <property type="entry name" value="P-loop containing nucleoside triphosphate hydrolases"/>
    <property type="match status" value="1"/>
</dbReference>